<dbReference type="Gene3D" id="2.150.10.10">
    <property type="entry name" value="Serralysin-like metalloprotease, C-terminal"/>
    <property type="match status" value="2"/>
</dbReference>
<dbReference type="Proteomes" id="UP000309450">
    <property type="component" value="Unassembled WGS sequence"/>
</dbReference>
<evidence type="ECO:0000313" key="4">
    <source>
        <dbReference type="EMBL" id="THD82871.1"/>
    </source>
</evidence>
<dbReference type="SUPFAM" id="SSF51120">
    <property type="entry name" value="beta-Roll"/>
    <property type="match status" value="1"/>
</dbReference>
<protein>
    <submittedName>
        <fullName evidence="4">Calcium-binding protein</fullName>
    </submittedName>
</protein>
<proteinExistence type="predicted"/>
<sequence>MPTNDQLDSSLDSLAPFLPLLTAGGYTGPTTVNAVLNLTVGQFRALLDDIPPLLRTIPAAVWQNALSSTPPGPARTALQQFANGNFSLIEDALDTARAALSGYPPSTTLRDALEGLGVDTLPFEYDIPAFADFGLPEALRGGGFTWETPEFTIDANGNWSYLGYSGNGVDGFDARGSGGLAGLWVGAANLIGAMYFEAIEAGLRSAGIANPGRVATNATNAAALMEFQDTATELMETLLGGTNLARFARNAETQLLQAGRDVVLNGDAFFDGLLRLVGYSVSQSDVVFGMHSGSGLRSFGNHRDTYLGGAAGDRVNLGGRDDRAFGLAGNDRLKGQSGNDVLFGGSGSDRLFGGNGKDRIDGGNGKDRIDGGKGNDKLTGGFGADDFVYNGGADRITDFSARQNDEIVLNRGALGLGNRTAEQVVRAFAEDAGTSVVFDFGDGNTLTLARVGSLAGLADDIILV</sequence>
<dbReference type="PRINTS" id="PR00313">
    <property type="entry name" value="CABNDNGRPT"/>
</dbReference>
<evidence type="ECO:0000313" key="5">
    <source>
        <dbReference type="Proteomes" id="UP000309450"/>
    </source>
</evidence>
<dbReference type="InterPro" id="IPR018511">
    <property type="entry name" value="Hemolysin-typ_Ca-bd_CS"/>
</dbReference>
<comment type="subcellular location">
    <subcellularLocation>
        <location evidence="1">Secreted</location>
    </subcellularLocation>
</comment>
<dbReference type="EMBL" id="SSND01000003">
    <property type="protein sequence ID" value="THD82871.1"/>
    <property type="molecule type" value="Genomic_DNA"/>
</dbReference>
<organism evidence="4 5">
    <name type="scientific">Aliigemmobacter aestuarii</name>
    <dbReference type="NCBI Taxonomy" id="1445661"/>
    <lineage>
        <taxon>Bacteria</taxon>
        <taxon>Pseudomonadati</taxon>
        <taxon>Pseudomonadota</taxon>
        <taxon>Alphaproteobacteria</taxon>
        <taxon>Rhodobacterales</taxon>
        <taxon>Paracoccaceae</taxon>
        <taxon>Aliigemmobacter</taxon>
    </lineage>
</organism>
<feature type="region of interest" description="Disordered" evidence="3">
    <location>
        <begin position="353"/>
        <end position="375"/>
    </location>
</feature>
<dbReference type="AlphaFoldDB" id="A0A4S3MMG5"/>
<dbReference type="GO" id="GO:0005576">
    <property type="term" value="C:extracellular region"/>
    <property type="evidence" value="ECO:0007669"/>
    <property type="project" value="UniProtKB-SubCell"/>
</dbReference>
<comment type="caution">
    <text evidence="4">The sequence shown here is derived from an EMBL/GenBank/DDBJ whole genome shotgun (WGS) entry which is preliminary data.</text>
</comment>
<keyword evidence="2" id="KW-0964">Secreted</keyword>
<feature type="compositionally biased region" description="Basic and acidic residues" evidence="3">
    <location>
        <begin position="356"/>
        <end position="375"/>
    </location>
</feature>
<evidence type="ECO:0000256" key="3">
    <source>
        <dbReference type="SAM" id="MobiDB-lite"/>
    </source>
</evidence>
<gene>
    <name evidence="4" type="ORF">E7811_11990</name>
</gene>
<reference evidence="4 5" key="1">
    <citation type="submission" date="2019-04" db="EMBL/GenBank/DDBJ databases">
        <title>Draft genome sequence of Gemmobacter aestuarii sp. nov.</title>
        <authorList>
            <person name="Hameed A."/>
            <person name="Lin S.-Y."/>
            <person name="Shahina M."/>
            <person name="Lai W.-A."/>
            <person name="Young C.-C."/>
        </authorList>
    </citation>
    <scope>NUCLEOTIDE SEQUENCE [LARGE SCALE GENOMIC DNA]</scope>
    <source>
        <strain evidence="4 5">CC-PW-75</strain>
    </source>
</reference>
<keyword evidence="5" id="KW-1185">Reference proteome</keyword>
<dbReference type="InterPro" id="IPR050557">
    <property type="entry name" value="RTX_toxin/Mannuronan_C5-epim"/>
</dbReference>
<dbReference type="OrthoDB" id="423072at2"/>
<dbReference type="InterPro" id="IPR011049">
    <property type="entry name" value="Serralysin-like_metalloprot_C"/>
</dbReference>
<evidence type="ECO:0000256" key="1">
    <source>
        <dbReference type="ARBA" id="ARBA00004613"/>
    </source>
</evidence>
<dbReference type="InterPro" id="IPR001343">
    <property type="entry name" value="Hemolysn_Ca-bd"/>
</dbReference>
<dbReference type="Pfam" id="PF00353">
    <property type="entry name" value="HemolysinCabind"/>
    <property type="match status" value="1"/>
</dbReference>
<dbReference type="PANTHER" id="PTHR38340:SF1">
    <property type="entry name" value="S-LAYER PROTEIN"/>
    <property type="match status" value="1"/>
</dbReference>
<dbReference type="PANTHER" id="PTHR38340">
    <property type="entry name" value="S-LAYER PROTEIN"/>
    <property type="match status" value="1"/>
</dbReference>
<evidence type="ECO:0000256" key="2">
    <source>
        <dbReference type="ARBA" id="ARBA00022525"/>
    </source>
</evidence>
<dbReference type="RefSeq" id="WP_136394897.1">
    <property type="nucleotide sequence ID" value="NZ_SSND01000003.1"/>
</dbReference>
<dbReference type="GO" id="GO:0005509">
    <property type="term" value="F:calcium ion binding"/>
    <property type="evidence" value="ECO:0007669"/>
    <property type="project" value="InterPro"/>
</dbReference>
<name>A0A4S3MMG5_9RHOB</name>
<dbReference type="PROSITE" id="PS00330">
    <property type="entry name" value="HEMOLYSIN_CALCIUM"/>
    <property type="match status" value="3"/>
</dbReference>
<accession>A0A4S3MMG5</accession>